<sequence length="221" mass="24775">MPSITKKFIAMLSITLLLLWNLNFWGYFSALRNVTILKQNASPVPVDLFVMSKCPDAIFCESLFAQVMQRVGSKAKIDLNFIGTINNAEPKYGVTCKHGESECLGNIHELCAKKISPESYFGFALCLNKNPSTIGKSDQALTKCLVASNIPLAQFRTCVSEEGRQLLKDSVSYTKSMQMKTSCTILINKQNKCIHDGTWKNCDNGYTEDDFVRQIEEAYQN</sequence>
<keyword evidence="2" id="KW-1185">Reference proteome</keyword>
<name>A0ACC2TT57_9FUNG</name>
<gene>
    <name evidence="1" type="ORF">DSO57_1011689</name>
</gene>
<reference evidence="1" key="1">
    <citation type="submission" date="2022-04" db="EMBL/GenBank/DDBJ databases">
        <title>Genome of the entomopathogenic fungus Entomophthora muscae.</title>
        <authorList>
            <person name="Elya C."/>
            <person name="Lovett B.R."/>
            <person name="Lee E."/>
            <person name="Macias A.M."/>
            <person name="Hajek A.E."/>
            <person name="De Bivort B.L."/>
            <person name="Kasson M.T."/>
            <person name="De Fine Licht H.H."/>
            <person name="Stajich J.E."/>
        </authorList>
    </citation>
    <scope>NUCLEOTIDE SEQUENCE</scope>
    <source>
        <strain evidence="1">Berkeley</strain>
    </source>
</reference>
<comment type="caution">
    <text evidence="1">The sequence shown here is derived from an EMBL/GenBank/DDBJ whole genome shotgun (WGS) entry which is preliminary data.</text>
</comment>
<organism evidence="1 2">
    <name type="scientific">Entomophthora muscae</name>
    <dbReference type="NCBI Taxonomy" id="34485"/>
    <lineage>
        <taxon>Eukaryota</taxon>
        <taxon>Fungi</taxon>
        <taxon>Fungi incertae sedis</taxon>
        <taxon>Zoopagomycota</taxon>
        <taxon>Entomophthoromycotina</taxon>
        <taxon>Entomophthoromycetes</taxon>
        <taxon>Entomophthorales</taxon>
        <taxon>Entomophthoraceae</taxon>
        <taxon>Entomophthora</taxon>
    </lineage>
</organism>
<accession>A0ACC2TT57</accession>
<evidence type="ECO:0000313" key="2">
    <source>
        <dbReference type="Proteomes" id="UP001165960"/>
    </source>
</evidence>
<evidence type="ECO:0000313" key="1">
    <source>
        <dbReference type="EMBL" id="KAJ9077949.1"/>
    </source>
</evidence>
<protein>
    <submittedName>
        <fullName evidence="1">Uncharacterized protein</fullName>
    </submittedName>
</protein>
<proteinExistence type="predicted"/>
<dbReference type="EMBL" id="QTSX02002170">
    <property type="protein sequence ID" value="KAJ9077949.1"/>
    <property type="molecule type" value="Genomic_DNA"/>
</dbReference>
<dbReference type="Proteomes" id="UP001165960">
    <property type="component" value="Unassembled WGS sequence"/>
</dbReference>